<comment type="caution">
    <text evidence="2">The sequence shown here is derived from an EMBL/GenBank/DDBJ whole genome shotgun (WGS) entry which is preliminary data.</text>
</comment>
<gene>
    <name evidence="2" type="ORF">I4W93_002820</name>
</gene>
<feature type="transmembrane region" description="Helical" evidence="1">
    <location>
        <begin position="20"/>
        <end position="39"/>
    </location>
</feature>
<keyword evidence="1" id="KW-0472">Membrane</keyword>
<keyword evidence="1" id="KW-0812">Transmembrane</keyword>
<organism evidence="2 3">
    <name type="scientific">Rheinheimera maricola</name>
    <dbReference type="NCBI Taxonomy" id="2793282"/>
    <lineage>
        <taxon>Bacteria</taxon>
        <taxon>Pseudomonadati</taxon>
        <taxon>Pseudomonadota</taxon>
        <taxon>Gammaproteobacteria</taxon>
        <taxon>Chromatiales</taxon>
        <taxon>Chromatiaceae</taxon>
        <taxon>Rheinheimera</taxon>
    </lineage>
</organism>
<dbReference type="RefSeq" id="WP_205309945.1">
    <property type="nucleotide sequence ID" value="NZ_JAERPS020000001.1"/>
</dbReference>
<keyword evidence="1" id="KW-1133">Transmembrane helix</keyword>
<evidence type="ECO:0000313" key="2">
    <source>
        <dbReference type="EMBL" id="MBZ9610523.1"/>
    </source>
</evidence>
<keyword evidence="3" id="KW-1185">Reference proteome</keyword>
<dbReference type="EMBL" id="JAERPS020000001">
    <property type="protein sequence ID" value="MBZ9610523.1"/>
    <property type="molecule type" value="Genomic_DNA"/>
</dbReference>
<sequence>MFFLLKDEQDKAKKQRFVKFVTVAVLVGLASIFVGQYLISSYLKSKISGRGYQPCPATTLLFTRVTYSAWTLNPALCYDADVKRIVQRGVWDESKQVEQMLQQRERQQEARRQFLLQEEKIKQQRAQRAAEAAQN</sequence>
<reference evidence="2 3" key="1">
    <citation type="submission" date="2020-12" db="EMBL/GenBank/DDBJ databases">
        <authorList>
            <person name="Ruan W."/>
            <person name="Khan S.A."/>
            <person name="Jeon C.O."/>
        </authorList>
    </citation>
    <scope>NUCLEOTIDE SEQUENCE [LARGE SCALE GENOMIC DNA]</scope>
    <source>
        <strain evidence="2 3">MA-13</strain>
    </source>
</reference>
<evidence type="ECO:0000313" key="3">
    <source>
        <dbReference type="Proteomes" id="UP000663814"/>
    </source>
</evidence>
<dbReference type="Proteomes" id="UP000663814">
    <property type="component" value="Unassembled WGS sequence"/>
</dbReference>
<reference evidence="2 3" key="2">
    <citation type="submission" date="2021-08" db="EMBL/GenBank/DDBJ databases">
        <title>Rheinheimera aquimaris sp. nov., isolated from seawater of the East Sea in Korea.</title>
        <authorList>
            <person name="Kim K.H."/>
            <person name="Wenting R."/>
            <person name="Kim K.R."/>
            <person name="Jeon C.O."/>
        </authorList>
    </citation>
    <scope>NUCLEOTIDE SEQUENCE [LARGE SCALE GENOMIC DNA]</scope>
    <source>
        <strain evidence="2 3">MA-13</strain>
    </source>
</reference>
<accession>A0ABS7X4R2</accession>
<protein>
    <submittedName>
        <fullName evidence="2">Uncharacterized protein</fullName>
    </submittedName>
</protein>
<name>A0ABS7X4R2_9GAMM</name>
<evidence type="ECO:0000256" key="1">
    <source>
        <dbReference type="SAM" id="Phobius"/>
    </source>
</evidence>
<proteinExistence type="predicted"/>